<accession>A0ABW8JV20</accession>
<keyword evidence="2" id="KW-1185">Reference proteome</keyword>
<evidence type="ECO:0000313" key="2">
    <source>
        <dbReference type="Proteomes" id="UP001620460"/>
    </source>
</evidence>
<evidence type="ECO:0000313" key="1">
    <source>
        <dbReference type="EMBL" id="MFK2904965.1"/>
    </source>
</evidence>
<reference evidence="1 2" key="1">
    <citation type="submission" date="2020-10" db="EMBL/GenBank/DDBJ databases">
        <title>Phylogeny of dyella-like bacteria.</title>
        <authorList>
            <person name="Fu J."/>
        </authorList>
    </citation>
    <scope>NUCLEOTIDE SEQUENCE [LARGE SCALE GENOMIC DNA]</scope>
    <source>
        <strain evidence="1 2">Gsoil3046</strain>
    </source>
</reference>
<dbReference type="Proteomes" id="UP001620460">
    <property type="component" value="Unassembled WGS sequence"/>
</dbReference>
<gene>
    <name evidence="1" type="ORF">ISP17_13470</name>
</gene>
<protein>
    <submittedName>
        <fullName evidence="1">Uncharacterized protein</fullName>
    </submittedName>
</protein>
<dbReference type="EMBL" id="JADIKM010000003">
    <property type="protein sequence ID" value="MFK2904965.1"/>
    <property type="molecule type" value="Genomic_DNA"/>
</dbReference>
<dbReference type="RefSeq" id="WP_404633959.1">
    <property type="nucleotide sequence ID" value="NZ_JADIKM010000003.1"/>
</dbReference>
<organism evidence="1 2">
    <name type="scientific">Dyella ginsengisoli</name>
    <dbReference type="NCBI Taxonomy" id="363848"/>
    <lineage>
        <taxon>Bacteria</taxon>
        <taxon>Pseudomonadati</taxon>
        <taxon>Pseudomonadota</taxon>
        <taxon>Gammaproteobacteria</taxon>
        <taxon>Lysobacterales</taxon>
        <taxon>Rhodanobacteraceae</taxon>
        <taxon>Dyella</taxon>
    </lineage>
</organism>
<proteinExistence type="predicted"/>
<name>A0ABW8JV20_9GAMM</name>
<comment type="caution">
    <text evidence="1">The sequence shown here is derived from an EMBL/GenBank/DDBJ whole genome shotgun (WGS) entry which is preliminary data.</text>
</comment>
<sequence length="84" mass="9140">MHEDFGNFRASATVTADGSGQVFLGTWHIAIILADGSTRMLREGPMGIDFPSKVAAEEATMKFAASQARELHESNSISTFDSYR</sequence>